<evidence type="ECO:0000313" key="3">
    <source>
        <dbReference type="Proteomes" id="UP000184330"/>
    </source>
</evidence>
<organism evidence="2 3">
    <name type="scientific">Phialocephala subalpina</name>
    <dbReference type="NCBI Taxonomy" id="576137"/>
    <lineage>
        <taxon>Eukaryota</taxon>
        <taxon>Fungi</taxon>
        <taxon>Dikarya</taxon>
        <taxon>Ascomycota</taxon>
        <taxon>Pezizomycotina</taxon>
        <taxon>Leotiomycetes</taxon>
        <taxon>Helotiales</taxon>
        <taxon>Mollisiaceae</taxon>
        <taxon>Phialocephala</taxon>
        <taxon>Phialocephala fortinii species complex</taxon>
    </lineage>
</organism>
<accession>A0A1L7XMF9</accession>
<dbReference type="AlphaFoldDB" id="A0A1L7XMF9"/>
<evidence type="ECO:0000313" key="2">
    <source>
        <dbReference type="EMBL" id="CZR66219.1"/>
    </source>
</evidence>
<dbReference type="GO" id="GO:0004497">
    <property type="term" value="F:monooxygenase activity"/>
    <property type="evidence" value="ECO:0007669"/>
    <property type="project" value="UniProtKB-KW"/>
</dbReference>
<gene>
    <name evidence="2" type="ORF">PAC_16120</name>
</gene>
<dbReference type="Gene3D" id="3.50.50.60">
    <property type="entry name" value="FAD/NAD(P)-binding domain"/>
    <property type="match status" value="1"/>
</dbReference>
<dbReference type="PANTHER" id="PTHR43539">
    <property type="entry name" value="FLAVIN-BINDING MONOOXYGENASE-LIKE PROTEIN (AFU_ORTHOLOGUE AFUA_4G09220)"/>
    <property type="match status" value="1"/>
</dbReference>
<dbReference type="InterPro" id="IPR050982">
    <property type="entry name" value="Auxin_biosynth/cation_transpt"/>
</dbReference>
<keyword evidence="2" id="KW-0503">Monooxygenase</keyword>
<dbReference type="EMBL" id="FJOG01000035">
    <property type="protein sequence ID" value="CZR66219.1"/>
    <property type="molecule type" value="Genomic_DNA"/>
</dbReference>
<proteinExistence type="predicted"/>
<dbReference type="Pfam" id="PF13738">
    <property type="entry name" value="Pyr_redox_3"/>
    <property type="match status" value="1"/>
</dbReference>
<dbReference type="Proteomes" id="UP000184330">
    <property type="component" value="Unassembled WGS sequence"/>
</dbReference>
<sequence>MSKLVNYPVALPTASLPEDTDPVSVARDFTPRLYNLASQHFIPDALWRDLFALTGTLRTFHNASSVSSTWAETTKTRKVHSFVSDPEEARVVRLPQGSAWVEARYSFECGERPETRCTAILNLVRDQGDGEWKIWVLRTVLEGLKGMPDVEFLEPEKVRDEGKLSNGVNGHGEEEEFECVVIGGGLAGLSTGGRLKALGVRYLVLDKNERVGDNWKLRYASARLHTNREYGHLPFDRTFGPEYEEYLSKDDLAKGYTEWVKKFNINIWQGTSVESGTWDESRQLWTLNLRQGEDECSITTSFVVLAGGAGGQVPIFPPPYQDEEVFEGTTMHSAEYTEPSKWKGKHGVVVGTANTAHDVAADMVDTELASVTIIQRSRTYVLPAEHYFKIVTLNYNAQKPTHEADRGTLTSPFAVAELMSCATLSAMASKEPERFDALERVGFKVERYGNIQDHIVNRLGGHYMDVGASKKIAEGLIKVKSDALPVRYVKDGLVFSDGTHLKADLIVFATGFVGNMRRQVDQIFGTKVGDQVGDFWGLDEEGEIKGAFKPVGHPAIWLHGGTIGQGRYYSRFIALQIKARLLRTALPLYEKTP</sequence>
<dbReference type="PANTHER" id="PTHR43539:SF68">
    <property type="entry name" value="FLAVIN-BINDING MONOOXYGENASE-LIKE PROTEIN (AFU_ORTHOLOGUE AFUA_4G09220)"/>
    <property type="match status" value="1"/>
</dbReference>
<keyword evidence="1" id="KW-0560">Oxidoreductase</keyword>
<dbReference type="GO" id="GO:0050660">
    <property type="term" value="F:flavin adenine dinucleotide binding"/>
    <property type="evidence" value="ECO:0007669"/>
    <property type="project" value="TreeGrafter"/>
</dbReference>
<dbReference type="OrthoDB" id="74360at2759"/>
<dbReference type="SUPFAM" id="SSF51905">
    <property type="entry name" value="FAD/NAD(P)-binding domain"/>
    <property type="match status" value="1"/>
</dbReference>
<dbReference type="InterPro" id="IPR036188">
    <property type="entry name" value="FAD/NAD-bd_sf"/>
</dbReference>
<protein>
    <submittedName>
        <fullName evidence="2">Related to flavin-containing monooxygenase</fullName>
    </submittedName>
</protein>
<name>A0A1L7XMF9_9HELO</name>
<evidence type="ECO:0000256" key="1">
    <source>
        <dbReference type="ARBA" id="ARBA00023002"/>
    </source>
</evidence>
<reference evidence="2 3" key="1">
    <citation type="submission" date="2016-03" db="EMBL/GenBank/DDBJ databases">
        <authorList>
            <person name="Ploux O."/>
        </authorList>
    </citation>
    <scope>NUCLEOTIDE SEQUENCE [LARGE SCALE GENOMIC DNA]</scope>
    <source>
        <strain evidence="2 3">UAMH 11012</strain>
    </source>
</reference>
<keyword evidence="3" id="KW-1185">Reference proteome</keyword>